<feature type="transmembrane region" description="Helical" evidence="6">
    <location>
        <begin position="791"/>
        <end position="812"/>
    </location>
</feature>
<evidence type="ECO:0000256" key="5">
    <source>
        <dbReference type="SAM" id="MobiDB-lite"/>
    </source>
</evidence>
<evidence type="ECO:0000256" key="3">
    <source>
        <dbReference type="ARBA" id="ARBA00022989"/>
    </source>
</evidence>
<feature type="region of interest" description="Disordered" evidence="5">
    <location>
        <begin position="1026"/>
        <end position="1060"/>
    </location>
</feature>
<feature type="compositionally biased region" description="Basic residues" evidence="5">
    <location>
        <begin position="116"/>
        <end position="127"/>
    </location>
</feature>
<feature type="transmembrane region" description="Helical" evidence="6">
    <location>
        <begin position="599"/>
        <end position="618"/>
    </location>
</feature>
<organism evidence="8 9">
    <name type="scientific">Pythium oligandrum</name>
    <name type="common">Mycoparasitic fungus</name>
    <dbReference type="NCBI Taxonomy" id="41045"/>
    <lineage>
        <taxon>Eukaryota</taxon>
        <taxon>Sar</taxon>
        <taxon>Stramenopiles</taxon>
        <taxon>Oomycota</taxon>
        <taxon>Peronosporomycetes</taxon>
        <taxon>Pythiales</taxon>
        <taxon>Pythiaceae</taxon>
        <taxon>Pythium</taxon>
    </lineage>
</organism>
<feature type="domain" description="Anoctamin transmembrane" evidence="7">
    <location>
        <begin position="382"/>
        <end position="938"/>
    </location>
</feature>
<dbReference type="GO" id="GO:0016020">
    <property type="term" value="C:membrane"/>
    <property type="evidence" value="ECO:0007669"/>
    <property type="project" value="UniProtKB-SubCell"/>
</dbReference>
<protein>
    <recommendedName>
        <fullName evidence="7">Anoctamin transmembrane domain-containing protein</fullName>
    </recommendedName>
</protein>
<evidence type="ECO:0000313" key="8">
    <source>
        <dbReference type="EMBL" id="TMW65707.1"/>
    </source>
</evidence>
<feature type="transmembrane region" description="Helical" evidence="6">
    <location>
        <begin position="425"/>
        <end position="445"/>
    </location>
</feature>
<dbReference type="PANTHER" id="PTHR12308:SF73">
    <property type="entry name" value="ANOCTAMIN"/>
    <property type="match status" value="1"/>
</dbReference>
<comment type="subcellular location">
    <subcellularLocation>
        <location evidence="1">Membrane</location>
        <topology evidence="1">Multi-pass membrane protein</topology>
    </subcellularLocation>
</comment>
<keyword evidence="2 6" id="KW-0812">Transmembrane</keyword>
<reference evidence="8" key="1">
    <citation type="submission" date="2019-03" db="EMBL/GenBank/DDBJ databases">
        <title>Long read genome sequence of the mycoparasitic Pythium oligandrum ATCC 38472 isolated from sugarbeet rhizosphere.</title>
        <authorList>
            <person name="Gaulin E."/>
        </authorList>
    </citation>
    <scope>NUCLEOTIDE SEQUENCE</scope>
    <source>
        <strain evidence="8">ATCC 38472_TT</strain>
    </source>
</reference>
<evidence type="ECO:0000256" key="4">
    <source>
        <dbReference type="ARBA" id="ARBA00023136"/>
    </source>
</evidence>
<comment type="caution">
    <text evidence="8">The sequence shown here is derived from an EMBL/GenBank/DDBJ whole genome shotgun (WGS) entry which is preliminary data.</text>
</comment>
<feature type="compositionally biased region" description="Basic and acidic residues" evidence="5">
    <location>
        <begin position="971"/>
        <end position="981"/>
    </location>
</feature>
<dbReference type="PANTHER" id="PTHR12308">
    <property type="entry name" value="ANOCTAMIN"/>
    <property type="match status" value="1"/>
</dbReference>
<evidence type="ECO:0000259" key="7">
    <source>
        <dbReference type="Pfam" id="PF04547"/>
    </source>
</evidence>
<evidence type="ECO:0000256" key="6">
    <source>
        <dbReference type="SAM" id="Phobius"/>
    </source>
</evidence>
<dbReference type="AlphaFoldDB" id="A0A8K1CLI6"/>
<dbReference type="OrthoDB" id="296386at2759"/>
<evidence type="ECO:0000256" key="1">
    <source>
        <dbReference type="ARBA" id="ARBA00004141"/>
    </source>
</evidence>
<feature type="transmembrane region" description="Helical" evidence="6">
    <location>
        <begin position="903"/>
        <end position="925"/>
    </location>
</feature>
<dbReference type="GO" id="GO:0005254">
    <property type="term" value="F:chloride channel activity"/>
    <property type="evidence" value="ECO:0007669"/>
    <property type="project" value="TreeGrafter"/>
</dbReference>
<keyword evidence="9" id="KW-1185">Reference proteome</keyword>
<accession>A0A8K1CLI6</accession>
<feature type="region of interest" description="Disordered" evidence="5">
    <location>
        <begin position="1"/>
        <end position="76"/>
    </location>
</feature>
<feature type="transmembrane region" description="Helical" evidence="6">
    <location>
        <begin position="389"/>
        <end position="413"/>
    </location>
</feature>
<dbReference type="Pfam" id="PF04547">
    <property type="entry name" value="Anoctamin"/>
    <property type="match status" value="1"/>
</dbReference>
<feature type="region of interest" description="Disordered" evidence="5">
    <location>
        <begin position="960"/>
        <end position="981"/>
    </location>
</feature>
<feature type="compositionally biased region" description="Acidic residues" evidence="5">
    <location>
        <begin position="94"/>
        <end position="105"/>
    </location>
</feature>
<name>A0A8K1CLI6_PYTOL</name>
<dbReference type="InterPro" id="IPR007632">
    <property type="entry name" value="Anoctamin"/>
</dbReference>
<evidence type="ECO:0000313" key="9">
    <source>
        <dbReference type="Proteomes" id="UP000794436"/>
    </source>
</evidence>
<sequence>MSMRLRDEDEATTAAVTTDGDTDGVDTADSGASKKKKRGKKQQQRRSSGGRKPARSGPLRLGLPAEDDDDAADSHGLAVVNSTTCLVDRPLVRDDEEDEDEEADDSPPMSRENSISRRRLSNPKRRSISGNNMTASNARAAATTRPGSYTLPVRVTKEGKFRYLKPEEIESGRAPPYDFAVIVNRSVTEPGLLMQWFQTICCCGAGPAADGVSGANVASSQERRGFRRLCNPASTVPRESEDEQRRIVDQLCGQGLLVDIIDGGHSKGEMNSEFFILLIHAPDEVVNAYVTHFRDNLWMEHGAIVDLEQDLVDRSAPPTPAERVQIVDYIIEQRANLSTEDIWIHDMFPMHDKQVTDRLMTKWIASWHLFKMNDKKILKSLRHNFGEKVAYYFAFIDYYNRSLIPLAIAGLVFQLLHSLVPTETYMRLLPFWGIGVSVIWSFSFLKSWDRKNAAMQYEWSKKLNPKQIEYPNKLFYGEERVNSLTGEVELVYPMWRRLPKYLCVALFMLLQTVIMLVLVAVWVTIYEILKAKYPEGHIFSTQWFLILLEGMVFGIFVDVIQWNIVVTKMGALFTHWENYRTEEQYEKALIRKLFLLDFLNYYTWFFSLAFVFVIPGFGDYLMNSLNHGFFGDAMNCCFGPYVDQHGKCISCPLGPKDDTCIECVGFFTFDRHHVDLSAMFVTPIVVTQSLNIALQVIAPVLVRKRREHARASADAAAQERVMEAGGMKILGSLDYEGKKSSHFGNKSHARYLEHTPAQIEVLNKKAREILFESEQDAYDPYNDFHALTVQYGFTVMFSILWPLMPFACFMINSLKRRTDGYRLCKTLKRPIPRKTNGIGGWRGVLTVYAYVAVIVNVLLICISTGSLEFFEPVCVRDIEHQLEKQGKTLDDFIFGPDFGCLHISWRLLVILVLEHVLICGAYLMMTRYPRVPNWITMLMNARERRFKEILRTHESVIFPPSSSAGSTGRAPDSKSANDARKSVTGTGGFVDLSNSSGGGVLSSLRERLSSSRSSIPAISIDIEAVTPLSEQSESDLEVPSSNGFRTKGREQLARQWMDEE</sequence>
<feature type="transmembrane region" description="Helical" evidence="6">
    <location>
        <begin position="501"/>
        <end position="523"/>
    </location>
</feature>
<keyword evidence="4 6" id="KW-0472">Membrane</keyword>
<dbReference type="Proteomes" id="UP000794436">
    <property type="component" value="Unassembled WGS sequence"/>
</dbReference>
<feature type="compositionally biased region" description="Basic residues" evidence="5">
    <location>
        <begin position="33"/>
        <end position="54"/>
    </location>
</feature>
<feature type="compositionally biased region" description="Low complexity" evidence="5">
    <location>
        <begin position="131"/>
        <end position="144"/>
    </location>
</feature>
<gene>
    <name evidence="8" type="ORF">Poli38472_008349</name>
</gene>
<keyword evidence="3 6" id="KW-1133">Transmembrane helix</keyword>
<evidence type="ECO:0000256" key="2">
    <source>
        <dbReference type="ARBA" id="ARBA00022692"/>
    </source>
</evidence>
<proteinExistence type="predicted"/>
<feature type="transmembrane region" description="Helical" evidence="6">
    <location>
        <begin position="843"/>
        <end position="867"/>
    </location>
</feature>
<feature type="transmembrane region" description="Helical" evidence="6">
    <location>
        <begin position="543"/>
        <end position="565"/>
    </location>
</feature>
<feature type="region of interest" description="Disordered" evidence="5">
    <location>
        <begin position="88"/>
        <end position="150"/>
    </location>
</feature>
<dbReference type="InterPro" id="IPR049452">
    <property type="entry name" value="Anoctamin_TM"/>
</dbReference>
<dbReference type="EMBL" id="SPLM01000037">
    <property type="protein sequence ID" value="TMW65707.1"/>
    <property type="molecule type" value="Genomic_DNA"/>
</dbReference>